<dbReference type="AlphaFoldDB" id="A0A9P9AN94"/>
<dbReference type="Proteomes" id="UP000777438">
    <property type="component" value="Unassembled WGS sequence"/>
</dbReference>
<evidence type="ECO:0000256" key="1">
    <source>
        <dbReference type="SAM" id="MobiDB-lite"/>
    </source>
</evidence>
<keyword evidence="3" id="KW-1185">Reference proteome</keyword>
<feature type="compositionally biased region" description="Basic residues" evidence="1">
    <location>
        <begin position="183"/>
        <end position="192"/>
    </location>
</feature>
<organism evidence="2 3">
    <name type="scientific">Thelonectria olida</name>
    <dbReference type="NCBI Taxonomy" id="1576542"/>
    <lineage>
        <taxon>Eukaryota</taxon>
        <taxon>Fungi</taxon>
        <taxon>Dikarya</taxon>
        <taxon>Ascomycota</taxon>
        <taxon>Pezizomycotina</taxon>
        <taxon>Sordariomycetes</taxon>
        <taxon>Hypocreomycetidae</taxon>
        <taxon>Hypocreales</taxon>
        <taxon>Nectriaceae</taxon>
        <taxon>Thelonectria</taxon>
    </lineage>
</organism>
<evidence type="ECO:0000313" key="2">
    <source>
        <dbReference type="EMBL" id="KAH6886392.1"/>
    </source>
</evidence>
<dbReference type="EMBL" id="JAGPYM010000016">
    <property type="protein sequence ID" value="KAH6886392.1"/>
    <property type="molecule type" value="Genomic_DNA"/>
</dbReference>
<evidence type="ECO:0000313" key="3">
    <source>
        <dbReference type="Proteomes" id="UP000777438"/>
    </source>
</evidence>
<name>A0A9P9AN94_9HYPO</name>
<reference evidence="2 3" key="1">
    <citation type="journal article" date="2021" name="Nat. Commun.">
        <title>Genetic determinants of endophytism in the Arabidopsis root mycobiome.</title>
        <authorList>
            <person name="Mesny F."/>
            <person name="Miyauchi S."/>
            <person name="Thiergart T."/>
            <person name="Pickel B."/>
            <person name="Atanasova L."/>
            <person name="Karlsson M."/>
            <person name="Huettel B."/>
            <person name="Barry K.W."/>
            <person name="Haridas S."/>
            <person name="Chen C."/>
            <person name="Bauer D."/>
            <person name="Andreopoulos W."/>
            <person name="Pangilinan J."/>
            <person name="LaButti K."/>
            <person name="Riley R."/>
            <person name="Lipzen A."/>
            <person name="Clum A."/>
            <person name="Drula E."/>
            <person name="Henrissat B."/>
            <person name="Kohler A."/>
            <person name="Grigoriev I.V."/>
            <person name="Martin F.M."/>
            <person name="Hacquard S."/>
        </authorList>
    </citation>
    <scope>NUCLEOTIDE SEQUENCE [LARGE SCALE GENOMIC DNA]</scope>
    <source>
        <strain evidence="2 3">MPI-CAGE-CH-0241</strain>
    </source>
</reference>
<comment type="caution">
    <text evidence="2">The sequence shown here is derived from an EMBL/GenBank/DDBJ whole genome shotgun (WGS) entry which is preliminary data.</text>
</comment>
<accession>A0A9P9AN94</accession>
<protein>
    <submittedName>
        <fullName evidence="2">Uncharacterized protein</fullName>
    </submittedName>
</protein>
<proteinExistence type="predicted"/>
<sequence>MQMAWARGAERDRRRETCMLGGWTPHLHYLPNPRSSYPISNSFHGNSCMYSFIPHPPRAPQTWWVLVTPCWRGQADRQNSGGLTSLGSQDVGSLSLFPLAPAWLSCSCATCGPAGTTGTTCGRRRKRQGGTGSHPRAALAVEERTGNWTMLMNGCNGCEGFQAGSRGSFVRCKTRLIVEHHSHHCRSHHYRPRPNTQHHQPTNRHPREANRDVLSAFPSSQPFSSL</sequence>
<gene>
    <name evidence="2" type="ORF">B0T10DRAFT_80256</name>
</gene>
<feature type="region of interest" description="Disordered" evidence="1">
    <location>
        <begin position="183"/>
        <end position="207"/>
    </location>
</feature>
<feature type="region of interest" description="Disordered" evidence="1">
    <location>
        <begin position="115"/>
        <end position="139"/>
    </location>
</feature>